<evidence type="ECO:0000313" key="1">
    <source>
        <dbReference type="EMBL" id="KAG2237262.1"/>
    </source>
</evidence>
<accession>A0A8H7VZL6</accession>
<proteinExistence type="predicted"/>
<keyword evidence="2" id="KW-1185">Reference proteome</keyword>
<name>A0A8H7VZL6_9FUNG</name>
<evidence type="ECO:0000313" key="2">
    <source>
        <dbReference type="Proteomes" id="UP000613177"/>
    </source>
</evidence>
<dbReference type="AlphaFoldDB" id="A0A8H7VZL6"/>
<reference evidence="1" key="1">
    <citation type="submission" date="2021-01" db="EMBL/GenBank/DDBJ databases">
        <title>Metabolic potential, ecology and presence of endohyphal bacteria is reflected in genomic diversity of Mucoromycotina.</title>
        <authorList>
            <person name="Muszewska A."/>
            <person name="Okrasinska A."/>
            <person name="Steczkiewicz K."/>
            <person name="Drgas O."/>
            <person name="Orlowska M."/>
            <person name="Perlinska-Lenart U."/>
            <person name="Aleksandrzak-Piekarczyk T."/>
            <person name="Szatraj K."/>
            <person name="Zielenkiewicz U."/>
            <person name="Pilsyk S."/>
            <person name="Malc E."/>
            <person name="Mieczkowski P."/>
            <person name="Kruszewska J.S."/>
            <person name="Biernat P."/>
            <person name="Pawlowska J."/>
        </authorList>
    </citation>
    <scope>NUCLEOTIDE SEQUENCE</scope>
    <source>
        <strain evidence="1">WA0000018081</strain>
    </source>
</reference>
<sequence>MELEIAIEIQEFDNIFLQEIQEAFQNLQTTFESLYEKTVAIKKDIAEFDNELGKKKKSIKSDVRTYNNLVFINTIAIVFRTCASISGLLHFETVNERSVTVAAGMAVAGLLMNDQDTKLRKFERLNGVVDNIIEQKSELYGSVDMFSEIVCGIGENINTFIDSTRKTVQHGTNRENMLVVNENGRLETKNGPNARNRVVIKARGMIETTNHLLAQLKGLEVDTIAHSKELRAKIRQESPRSLIEL</sequence>
<gene>
    <name evidence="1" type="ORF">INT48_006666</name>
</gene>
<dbReference type="Proteomes" id="UP000613177">
    <property type="component" value="Unassembled WGS sequence"/>
</dbReference>
<organism evidence="1 2">
    <name type="scientific">Thamnidium elegans</name>
    <dbReference type="NCBI Taxonomy" id="101142"/>
    <lineage>
        <taxon>Eukaryota</taxon>
        <taxon>Fungi</taxon>
        <taxon>Fungi incertae sedis</taxon>
        <taxon>Mucoromycota</taxon>
        <taxon>Mucoromycotina</taxon>
        <taxon>Mucoromycetes</taxon>
        <taxon>Mucorales</taxon>
        <taxon>Mucorineae</taxon>
        <taxon>Mucoraceae</taxon>
        <taxon>Thamnidium</taxon>
    </lineage>
</organism>
<protein>
    <submittedName>
        <fullName evidence="1">Uncharacterized protein</fullName>
    </submittedName>
</protein>
<dbReference type="EMBL" id="JAEPRE010000008">
    <property type="protein sequence ID" value="KAG2237262.1"/>
    <property type="molecule type" value="Genomic_DNA"/>
</dbReference>
<comment type="caution">
    <text evidence="1">The sequence shown here is derived from an EMBL/GenBank/DDBJ whole genome shotgun (WGS) entry which is preliminary data.</text>
</comment>